<dbReference type="InParanoid" id="A0A7M7P913"/>
<dbReference type="GeneID" id="100888055"/>
<keyword evidence="3" id="KW-1185">Reference proteome</keyword>
<accession>A0A7M7P913</accession>
<dbReference type="OMA" id="PAREKIV"/>
<organism evidence="2 3">
    <name type="scientific">Strongylocentrotus purpuratus</name>
    <name type="common">Purple sea urchin</name>
    <dbReference type="NCBI Taxonomy" id="7668"/>
    <lineage>
        <taxon>Eukaryota</taxon>
        <taxon>Metazoa</taxon>
        <taxon>Echinodermata</taxon>
        <taxon>Eleutherozoa</taxon>
        <taxon>Echinozoa</taxon>
        <taxon>Echinoidea</taxon>
        <taxon>Euechinoidea</taxon>
        <taxon>Echinacea</taxon>
        <taxon>Camarodonta</taxon>
        <taxon>Echinidea</taxon>
        <taxon>Strongylocentrotidae</taxon>
        <taxon>Strongylocentrotus</taxon>
    </lineage>
</organism>
<dbReference type="Gene3D" id="1.10.472.80">
    <property type="entry name" value="Ypt/Rab-GAP domain of gyp1p, domain 3"/>
    <property type="match status" value="1"/>
</dbReference>
<evidence type="ECO:0000313" key="2">
    <source>
        <dbReference type="EnsemblMetazoa" id="XP_030848136"/>
    </source>
</evidence>
<sequence length="609" mass="69536">MMSTSAAESYPKWLSDCKSELSHSQEWQDLREELESAIEQQLTESHVDQFANLSIAERKMFLERALRAVKNGDQCGKFNDTLNQSINKHVNSHVAHQLLDKSGFKPVATKSDLILDQSNEASMALLARWPELKTKLHRCFNKVLPSGLRQLTWKLYLSNPTVRSRYLTRLERDPQSTMSVLDLDVVKKCEALLQSEPTFKLLAFNTDILHAMKAVLSYHHACKQTRTPLLDTDYLLVVPFLVNALMVQGQGHRIPGESGTLTGPGTDHLISRESLGTLVEQYSTLMAARPAYMKESYNQDFKEGLRQCLAKVSGTLEVLDSGLADHLRKALNKEAKKLPLSESIKQVTRPMIRAMFVGYLSLDTIMYVWDQHMIGLDAPEFDITPAITVLIFIYLKKQLMSCNTVSEVSAILKSEAVKLKREQFMHGINKLFHKELYSLLIKDSGMPVLDPTQMPMPWQDWHRDDLPPVIRAEDRQISRQRRREEELREMNLKKELHDQRLLDEDLRKQQARVRWQQQLTDAEKAYSSREVELIKLLEEEKKKRVEASKRAEREIDKLAKEIEKLRKGQGSKPGPSTVPLCPSRVGRDLLKGVMKGANTLADGSSNDGR</sequence>
<dbReference type="OrthoDB" id="2126613at2759"/>
<dbReference type="KEGG" id="spu:100888055"/>
<dbReference type="Proteomes" id="UP000007110">
    <property type="component" value="Unassembled WGS sequence"/>
</dbReference>
<name>A0A7M7P913_STRPU</name>
<reference evidence="2" key="2">
    <citation type="submission" date="2021-01" db="UniProtKB">
        <authorList>
            <consortium name="EnsemblMetazoa"/>
        </authorList>
    </citation>
    <scope>IDENTIFICATION</scope>
</reference>
<evidence type="ECO:0000256" key="1">
    <source>
        <dbReference type="SAM" id="MobiDB-lite"/>
    </source>
</evidence>
<evidence type="ECO:0000313" key="3">
    <source>
        <dbReference type="Proteomes" id="UP000007110"/>
    </source>
</evidence>
<dbReference type="SUPFAM" id="SSF47923">
    <property type="entry name" value="Ypt/Rab-GAP domain of gyp1p"/>
    <property type="match status" value="1"/>
</dbReference>
<proteinExistence type="predicted"/>
<dbReference type="InterPro" id="IPR035969">
    <property type="entry name" value="Rab-GAP_TBC_sf"/>
</dbReference>
<dbReference type="AlphaFoldDB" id="A0A7M7P913"/>
<feature type="region of interest" description="Disordered" evidence="1">
    <location>
        <begin position="564"/>
        <end position="585"/>
    </location>
</feature>
<dbReference type="RefSeq" id="XP_030848136.1">
    <property type="nucleotide sequence ID" value="XM_030992276.1"/>
</dbReference>
<reference evidence="3" key="1">
    <citation type="submission" date="2015-02" db="EMBL/GenBank/DDBJ databases">
        <title>Genome sequencing for Strongylocentrotus purpuratus.</title>
        <authorList>
            <person name="Murali S."/>
            <person name="Liu Y."/>
            <person name="Vee V."/>
            <person name="English A."/>
            <person name="Wang M."/>
            <person name="Skinner E."/>
            <person name="Han Y."/>
            <person name="Muzny D.M."/>
            <person name="Worley K.C."/>
            <person name="Gibbs R.A."/>
        </authorList>
    </citation>
    <scope>NUCLEOTIDE SEQUENCE</scope>
</reference>
<dbReference type="EnsemblMetazoa" id="XM_030992276">
    <property type="protein sequence ID" value="XP_030848136"/>
    <property type="gene ID" value="LOC100888055"/>
</dbReference>
<protein>
    <submittedName>
        <fullName evidence="2">Uncharacterized protein</fullName>
    </submittedName>
</protein>